<dbReference type="Pfam" id="PF00144">
    <property type="entry name" value="Beta-lactamase"/>
    <property type="match status" value="1"/>
</dbReference>
<sequence length="824" mass="90037">MRSSKPPLQRVVQLLARGAGVLLLIACTPKDALETPDAAPASTPDPQQAELEARLAYLEARLEEARVNAHVPGMAIAIVKNDELIYAHGFGVSDLDANTPVTPETVFAIGSATKAFTSTLVAMLVDEGKMGWDDPVTRHLPDFELQIDAADDAAAVTIRDLLAHRTGFARMGVLWAANTIARAQVLSYATKALPVAPFRKEFHYNNVTYMAAGEASAKAAGRSWEQLVQTRLLEPLEMTHTSLDYAAAQADPALSSGYTWRDELETFEPAPMRDLGAIAPAGSINSSVLDMAKWLRFQLNGGEFEGQRLVSAAALAQTRSAQIEIAPGVVDYGMGWMLHEWQGQALVEHGGNIDGFAASVAMLPDEGLGMVLLTNVGMTPLQASAHTLVFDALLTDAYFPQDEGSGEDFSRFVGKYAAELPGFEGQAFEVLVEGGKLAVDVPGQTVYTLKAPDDDDWRVFEQTDEVAVSFDEDEEGRVVALRLHQGGMDFELLREGVELAPEVDVAQVRAYLGHYRAETGMTVEILVHNGRLAVDIPGQMVFDLELPDSSGDYHFRAKYDLFLSFVMGEGKRAGEVVGMTLFQDGEPLSFTREPGKHRISLDELHRKRKTDRRKRAMDKAGLVLFEQRVELINSGVSGTSRIWFDSSGRLREESELGPLGGGLLILHPGSGEGSELHGWSESSFEPRKLLDGQLLDQALRDHPRVMFGDWRDHFESETVLRTDNDARGEVHVVELRSEGLPAVQIHVDAKTGDVIEIHAHALSAQGLRVPTTVKLSDYRKVEGMRLPFRVESSNPQTGTTVVTLDEVHANQSDEPGRFAPMPSD</sequence>
<feature type="domain" description="Beta-lactamase-related" evidence="1">
    <location>
        <begin position="61"/>
        <end position="391"/>
    </location>
</feature>
<dbReference type="InterPro" id="IPR012338">
    <property type="entry name" value="Beta-lactam/transpept-like"/>
</dbReference>
<dbReference type="OrthoDB" id="9801061at2"/>
<dbReference type="GO" id="GO:0008800">
    <property type="term" value="F:beta-lactamase activity"/>
    <property type="evidence" value="ECO:0007669"/>
    <property type="project" value="UniProtKB-EC"/>
</dbReference>
<dbReference type="Gene3D" id="3.40.710.10">
    <property type="entry name" value="DD-peptidase/beta-lactamase superfamily"/>
    <property type="match status" value="1"/>
</dbReference>
<dbReference type="EMBL" id="PVNK01000267">
    <property type="protein sequence ID" value="PRP90831.1"/>
    <property type="molecule type" value="Genomic_DNA"/>
</dbReference>
<evidence type="ECO:0000313" key="2">
    <source>
        <dbReference type="EMBL" id="PRP90831.1"/>
    </source>
</evidence>
<dbReference type="PANTHER" id="PTHR46825:SF15">
    <property type="entry name" value="BETA-LACTAMASE-RELATED DOMAIN-CONTAINING PROTEIN"/>
    <property type="match status" value="1"/>
</dbReference>
<dbReference type="RefSeq" id="WP_106395268.1">
    <property type="nucleotide sequence ID" value="NZ_PVNK01000267.1"/>
</dbReference>
<dbReference type="Proteomes" id="UP000237968">
    <property type="component" value="Unassembled WGS sequence"/>
</dbReference>
<organism evidence="2 3">
    <name type="scientific">Enhygromyxa salina</name>
    <dbReference type="NCBI Taxonomy" id="215803"/>
    <lineage>
        <taxon>Bacteria</taxon>
        <taxon>Pseudomonadati</taxon>
        <taxon>Myxococcota</taxon>
        <taxon>Polyangia</taxon>
        <taxon>Nannocystales</taxon>
        <taxon>Nannocystaceae</taxon>
        <taxon>Enhygromyxa</taxon>
    </lineage>
</organism>
<proteinExistence type="predicted"/>
<protein>
    <submittedName>
        <fullName evidence="2">Beta-lactamase</fullName>
        <ecNumber evidence="2">3.5.2.6</ecNumber>
    </submittedName>
</protein>
<comment type="caution">
    <text evidence="2">The sequence shown here is derived from an EMBL/GenBank/DDBJ whole genome shotgun (WGS) entry which is preliminary data.</text>
</comment>
<evidence type="ECO:0000313" key="3">
    <source>
        <dbReference type="Proteomes" id="UP000237968"/>
    </source>
</evidence>
<dbReference type="AlphaFoldDB" id="A0A2S9XDS0"/>
<dbReference type="InterPro" id="IPR001466">
    <property type="entry name" value="Beta-lactam-related"/>
</dbReference>
<dbReference type="PANTHER" id="PTHR46825">
    <property type="entry name" value="D-ALANYL-D-ALANINE-CARBOXYPEPTIDASE/ENDOPEPTIDASE AMPH"/>
    <property type="match status" value="1"/>
</dbReference>
<keyword evidence="3" id="KW-1185">Reference proteome</keyword>
<dbReference type="SUPFAM" id="SSF56601">
    <property type="entry name" value="beta-lactamase/transpeptidase-like"/>
    <property type="match status" value="1"/>
</dbReference>
<reference evidence="2 3" key="1">
    <citation type="submission" date="2018-03" db="EMBL/GenBank/DDBJ databases">
        <title>Draft Genome Sequences of the Obligatory Marine Myxobacteria Enhygromyxa salina SWB005.</title>
        <authorList>
            <person name="Poehlein A."/>
            <person name="Moghaddam J.A."/>
            <person name="Harms H."/>
            <person name="Alanjari M."/>
            <person name="Koenig G.M."/>
            <person name="Daniel R."/>
            <person name="Schaeberle T.F."/>
        </authorList>
    </citation>
    <scope>NUCLEOTIDE SEQUENCE [LARGE SCALE GENOMIC DNA]</scope>
    <source>
        <strain evidence="2 3">SWB005</strain>
    </source>
</reference>
<keyword evidence="2" id="KW-0378">Hydrolase</keyword>
<evidence type="ECO:0000259" key="1">
    <source>
        <dbReference type="Pfam" id="PF00144"/>
    </source>
</evidence>
<gene>
    <name evidence="2" type="primary">ampC_2</name>
    <name evidence="2" type="ORF">ENSA5_60810</name>
</gene>
<name>A0A2S9XDS0_9BACT</name>
<accession>A0A2S9XDS0</accession>
<dbReference type="EC" id="3.5.2.6" evidence="2"/>
<dbReference type="InterPro" id="IPR050491">
    <property type="entry name" value="AmpC-like"/>
</dbReference>